<evidence type="ECO:0000256" key="8">
    <source>
        <dbReference type="ARBA" id="ARBA00022737"/>
    </source>
</evidence>
<keyword evidence="10" id="KW-0788">Thiol protease</keyword>
<evidence type="ECO:0000256" key="16">
    <source>
        <dbReference type="RuleBase" id="RU003971"/>
    </source>
</evidence>
<gene>
    <name evidence="21" type="primary">LOC102385102</name>
</gene>
<dbReference type="PROSITE" id="PS50208">
    <property type="entry name" value="CASPASE_P20"/>
    <property type="match status" value="1"/>
</dbReference>
<keyword evidence="12" id="KW-0539">Nucleus</keyword>
<accession>A0A3Q0GII1</accession>
<evidence type="ECO:0000256" key="11">
    <source>
        <dbReference type="ARBA" id="ARBA00023145"/>
    </source>
</evidence>
<keyword evidence="8" id="KW-0677">Repeat</keyword>
<evidence type="ECO:0000256" key="9">
    <source>
        <dbReference type="ARBA" id="ARBA00022801"/>
    </source>
</evidence>
<dbReference type="GO" id="GO:0005737">
    <property type="term" value="C:cytoplasm"/>
    <property type="evidence" value="ECO:0007669"/>
    <property type="project" value="UniProtKB-SubCell"/>
</dbReference>
<evidence type="ECO:0000313" key="21">
    <source>
        <dbReference type="RefSeq" id="XP_025057993.1"/>
    </source>
</evidence>
<dbReference type="Pfam" id="PF00656">
    <property type="entry name" value="Peptidase_C14"/>
    <property type="match status" value="1"/>
</dbReference>
<dbReference type="InterPro" id="IPR001309">
    <property type="entry name" value="Pept_C14_p20"/>
</dbReference>
<evidence type="ECO:0000256" key="14">
    <source>
        <dbReference type="ARBA" id="ARBA00066479"/>
    </source>
</evidence>
<keyword evidence="20" id="KW-1185">Reference proteome</keyword>
<evidence type="ECO:0000259" key="18">
    <source>
        <dbReference type="PROSITE" id="PS50207"/>
    </source>
</evidence>
<evidence type="ECO:0000256" key="2">
    <source>
        <dbReference type="ARBA" id="ARBA00004496"/>
    </source>
</evidence>
<dbReference type="InterPro" id="IPR002138">
    <property type="entry name" value="Pept_C14_p10"/>
</dbReference>
<dbReference type="GO" id="GO:0006508">
    <property type="term" value="P:proteolysis"/>
    <property type="evidence" value="ECO:0007669"/>
    <property type="project" value="UniProtKB-KW"/>
</dbReference>
<proteinExistence type="inferred from homology"/>
<dbReference type="CDD" id="cd08334">
    <property type="entry name" value="DED_Caspase_8_10_r2"/>
    <property type="match status" value="1"/>
</dbReference>
<comment type="subcellular location">
    <subcellularLocation>
        <location evidence="2">Cytoplasm</location>
    </subcellularLocation>
    <subcellularLocation>
        <location evidence="1">Nucleus</location>
    </subcellularLocation>
</comment>
<dbReference type="CDD" id="cd08333">
    <property type="entry name" value="DED_Caspase_8_r1"/>
    <property type="match status" value="1"/>
</dbReference>
<dbReference type="AlphaFoldDB" id="A0A3Q0GII1"/>
<dbReference type="Gene3D" id="1.10.533.10">
    <property type="entry name" value="Death Domain, Fas"/>
    <property type="match status" value="2"/>
</dbReference>
<dbReference type="InterPro" id="IPR011600">
    <property type="entry name" value="Pept_C14_caspase"/>
</dbReference>
<dbReference type="Gene3D" id="3.40.50.1460">
    <property type="match status" value="1"/>
</dbReference>
<keyword evidence="7" id="KW-0053">Apoptosis</keyword>
<evidence type="ECO:0000256" key="6">
    <source>
        <dbReference type="ARBA" id="ARBA00022670"/>
    </source>
</evidence>
<dbReference type="FunFam" id="3.40.50.1460:FF:000008">
    <property type="entry name" value="caspase-8 isoform X1"/>
    <property type="match status" value="1"/>
</dbReference>
<evidence type="ECO:0000256" key="4">
    <source>
        <dbReference type="ARBA" id="ARBA00022490"/>
    </source>
</evidence>
<comment type="similarity">
    <text evidence="3 16">Belongs to the peptidase C14A family.</text>
</comment>
<dbReference type="GeneID" id="102385102"/>
<dbReference type="InterPro" id="IPR029030">
    <property type="entry name" value="Caspase-like_dom_sf"/>
</dbReference>
<dbReference type="STRING" id="38654.A0A3Q0GII1"/>
<keyword evidence="4" id="KW-0963">Cytoplasm</keyword>
<dbReference type="GO" id="GO:0005886">
    <property type="term" value="C:plasma membrane"/>
    <property type="evidence" value="ECO:0007669"/>
    <property type="project" value="UniProtKB-ARBA"/>
</dbReference>
<dbReference type="InterPro" id="IPR033139">
    <property type="entry name" value="Caspase_cys_AS"/>
</dbReference>
<dbReference type="InParanoid" id="A0A3Q0GII1"/>
<evidence type="ECO:0000256" key="10">
    <source>
        <dbReference type="ARBA" id="ARBA00022807"/>
    </source>
</evidence>
<dbReference type="SUPFAM" id="SSF47986">
    <property type="entry name" value="DEATH domain"/>
    <property type="match status" value="2"/>
</dbReference>
<evidence type="ECO:0000256" key="12">
    <source>
        <dbReference type="ARBA" id="ARBA00023242"/>
    </source>
</evidence>
<evidence type="ECO:0000259" key="17">
    <source>
        <dbReference type="PROSITE" id="PS50168"/>
    </source>
</evidence>
<dbReference type="Pfam" id="PF01335">
    <property type="entry name" value="DED"/>
    <property type="match status" value="2"/>
</dbReference>
<comment type="catalytic activity">
    <reaction evidence="13">
        <text>Strict requirement for Asp at position P1 and has a preferred cleavage sequence of (Leu/Asp/Val)-Glu-Thr-Asp-|-(Gly/Ser/Ala).</text>
        <dbReference type="EC" id="3.4.22.61"/>
    </reaction>
</comment>
<organism evidence="20 21">
    <name type="scientific">Alligator sinensis</name>
    <name type="common">Chinese alligator</name>
    <dbReference type="NCBI Taxonomy" id="38654"/>
    <lineage>
        <taxon>Eukaryota</taxon>
        <taxon>Metazoa</taxon>
        <taxon>Chordata</taxon>
        <taxon>Craniata</taxon>
        <taxon>Vertebrata</taxon>
        <taxon>Euteleostomi</taxon>
        <taxon>Archelosauria</taxon>
        <taxon>Archosauria</taxon>
        <taxon>Crocodylia</taxon>
        <taxon>Alligatoridae</taxon>
        <taxon>Alligatorinae</taxon>
        <taxon>Alligator</taxon>
    </lineage>
</organism>
<feature type="domain" description="Caspase family p10" evidence="18">
    <location>
        <begin position="394"/>
        <end position="479"/>
    </location>
</feature>
<dbReference type="InterPro" id="IPR011029">
    <property type="entry name" value="DEATH-like_dom_sf"/>
</dbReference>
<evidence type="ECO:0000256" key="3">
    <source>
        <dbReference type="ARBA" id="ARBA00010134"/>
    </source>
</evidence>
<protein>
    <recommendedName>
        <fullName evidence="15">Caspase-8</fullName>
        <ecNumber evidence="14">3.4.22.61</ecNumber>
    </recommendedName>
</protein>
<dbReference type="InterPro" id="IPR015917">
    <property type="entry name" value="Pept_C14A"/>
</dbReference>
<dbReference type="SMART" id="SM00031">
    <property type="entry name" value="DED"/>
    <property type="match status" value="2"/>
</dbReference>
<sequence length="479" mass="55055">MSADVHKLLFSLTEDLNSENLEALKFLSLEYIPMKKQESIQDSKDFFQKLQEKGMIAEDDLTFIKELLFRINRIDLLTDKLRSSREEMEQELKIPGKAKISTYRLLLYKIAEELTEDDIVNVKFLLQTSIAKNKLQNSTTVLKIFIEMEKIGIMNDGDLKVLKDILQRLRCDLVKNINAYEEEIKGSSMFLIGPGHQEVACSKPNESVDLEEMTIPQLKRPYKMENYPHGYCVILNNYNFKDPDNTRSGADKDSDVKMRLKERKFVCSRKKLLFTKEALKKVFTSLQFQIIEHSNLEAKQMLEIMQMYSKKDHSNMDCFICCLLSHGDKGQLKGTDWKSVPIKGLVSCFTGSNCKSLAGKPKLFFIQACQGTHKQQSISVEEDSCQKLETDASPLPSVPDWADILIGMATVEDYQCYRYTDRGSVYIQCFCKEMESLCPHHVDLVTILTNVNKDVGDKVFQGSKQMPEIISTLRRQLIF</sequence>
<dbReference type="GO" id="GO:0006915">
    <property type="term" value="P:apoptotic process"/>
    <property type="evidence" value="ECO:0007669"/>
    <property type="project" value="UniProtKB-KW"/>
</dbReference>
<dbReference type="PROSITE" id="PS50168">
    <property type="entry name" value="DED"/>
    <property type="match status" value="2"/>
</dbReference>
<keyword evidence="11" id="KW-0865">Zymogen</keyword>
<dbReference type="KEGG" id="asn:102385102"/>
<keyword evidence="9" id="KW-0378">Hydrolase</keyword>
<evidence type="ECO:0000256" key="7">
    <source>
        <dbReference type="ARBA" id="ARBA00022703"/>
    </source>
</evidence>
<evidence type="ECO:0000259" key="19">
    <source>
        <dbReference type="PROSITE" id="PS50208"/>
    </source>
</evidence>
<dbReference type="PROSITE" id="PS01121">
    <property type="entry name" value="CASPASE_HIS"/>
    <property type="match status" value="1"/>
</dbReference>
<evidence type="ECO:0000256" key="1">
    <source>
        <dbReference type="ARBA" id="ARBA00004123"/>
    </source>
</evidence>
<dbReference type="GO" id="GO:0005634">
    <property type="term" value="C:nucleus"/>
    <property type="evidence" value="ECO:0007669"/>
    <property type="project" value="UniProtKB-SubCell"/>
</dbReference>
<dbReference type="SUPFAM" id="SSF52129">
    <property type="entry name" value="Caspase-like"/>
    <property type="match status" value="1"/>
</dbReference>
<dbReference type="GO" id="GO:0043065">
    <property type="term" value="P:positive regulation of apoptotic process"/>
    <property type="evidence" value="ECO:0007669"/>
    <property type="project" value="UniProtKB-ARBA"/>
</dbReference>
<evidence type="ECO:0000256" key="15">
    <source>
        <dbReference type="ARBA" id="ARBA00068172"/>
    </source>
</evidence>
<dbReference type="FunFam" id="1.10.533.10:FF:000016">
    <property type="entry name" value="CASP8 and FADD-like apoptosis regulator"/>
    <property type="match status" value="1"/>
</dbReference>
<dbReference type="Proteomes" id="UP000189705">
    <property type="component" value="Unplaced"/>
</dbReference>
<dbReference type="GO" id="GO:0004197">
    <property type="term" value="F:cysteine-type endopeptidase activity"/>
    <property type="evidence" value="ECO:0007669"/>
    <property type="project" value="InterPro"/>
</dbReference>
<dbReference type="PANTHER" id="PTHR48169:SF7">
    <property type="entry name" value="CASPASE 10"/>
    <property type="match status" value="1"/>
</dbReference>
<name>A0A3Q0GII1_ALLSI</name>
<dbReference type="InterPro" id="IPR033170">
    <property type="entry name" value="Caspase-8_DED1"/>
</dbReference>
<feature type="domain" description="DED" evidence="17">
    <location>
        <begin position="102"/>
        <end position="179"/>
    </location>
</feature>
<feature type="domain" description="Caspase family p20" evidence="19">
    <location>
        <begin position="228"/>
        <end position="373"/>
    </location>
</feature>
<dbReference type="PROSITE" id="PS50207">
    <property type="entry name" value="CASPASE_P10"/>
    <property type="match status" value="1"/>
</dbReference>
<dbReference type="GO" id="GO:0032991">
    <property type="term" value="C:protein-containing complex"/>
    <property type="evidence" value="ECO:0007669"/>
    <property type="project" value="UniProtKB-ARBA"/>
</dbReference>
<dbReference type="InterPro" id="IPR001875">
    <property type="entry name" value="DED_dom"/>
</dbReference>
<keyword evidence="6" id="KW-0645">Protease</keyword>
<feature type="domain" description="DED" evidence="17">
    <location>
        <begin position="4"/>
        <end position="82"/>
    </location>
</feature>
<dbReference type="EC" id="3.4.22.61" evidence="14"/>
<dbReference type="InterPro" id="IPR016129">
    <property type="entry name" value="Caspase_his_AS"/>
</dbReference>
<dbReference type="PRINTS" id="PR00376">
    <property type="entry name" value="IL1BCENZYME"/>
</dbReference>
<dbReference type="CDD" id="cd00032">
    <property type="entry name" value="CASc"/>
    <property type="match status" value="1"/>
</dbReference>
<reference evidence="21" key="1">
    <citation type="submission" date="2025-08" db="UniProtKB">
        <authorList>
            <consortium name="RefSeq"/>
        </authorList>
    </citation>
    <scope>IDENTIFICATION</scope>
</reference>
<evidence type="ECO:0000256" key="13">
    <source>
        <dbReference type="ARBA" id="ARBA00051626"/>
    </source>
</evidence>
<dbReference type="PROSITE" id="PS01122">
    <property type="entry name" value="CASPASE_CYS"/>
    <property type="match status" value="1"/>
</dbReference>
<evidence type="ECO:0000256" key="5">
    <source>
        <dbReference type="ARBA" id="ARBA00022553"/>
    </source>
</evidence>
<dbReference type="FunCoup" id="A0A3Q0GII1">
    <property type="interactions" value="90"/>
</dbReference>
<dbReference type="RefSeq" id="XP_025057993.1">
    <property type="nucleotide sequence ID" value="XM_025202208.1"/>
</dbReference>
<dbReference type="SMART" id="SM00115">
    <property type="entry name" value="CASc"/>
    <property type="match status" value="1"/>
</dbReference>
<dbReference type="PANTHER" id="PTHR48169">
    <property type="entry name" value="DED DOMAIN-CONTAINING PROTEIN"/>
    <property type="match status" value="1"/>
</dbReference>
<keyword evidence="5" id="KW-0597">Phosphoprotein</keyword>
<evidence type="ECO:0000313" key="20">
    <source>
        <dbReference type="Proteomes" id="UP000189705"/>
    </source>
</evidence>
<dbReference type="GO" id="GO:0051604">
    <property type="term" value="P:protein maturation"/>
    <property type="evidence" value="ECO:0007669"/>
    <property type="project" value="UniProtKB-ARBA"/>
</dbReference>